<accession>A0AAD4PF81</accession>
<dbReference type="Pfam" id="PF17181">
    <property type="entry name" value="EPF"/>
    <property type="match status" value="1"/>
</dbReference>
<protein>
    <recommendedName>
        <fullName evidence="7">Epidermal patterning factor-like protein</fullName>
    </recommendedName>
</protein>
<keyword evidence="10" id="KW-1185">Reference proteome</keyword>
<evidence type="ECO:0000313" key="9">
    <source>
        <dbReference type="EMBL" id="KAH6836890.1"/>
    </source>
</evidence>
<gene>
    <name evidence="9" type="ORF">C2S53_008602</name>
</gene>
<evidence type="ECO:0000256" key="2">
    <source>
        <dbReference type="ARBA" id="ARBA00008127"/>
    </source>
</evidence>
<keyword evidence="8" id="KW-1133">Transmembrane helix</keyword>
<evidence type="ECO:0000313" key="10">
    <source>
        <dbReference type="Proteomes" id="UP001190926"/>
    </source>
</evidence>
<evidence type="ECO:0000256" key="5">
    <source>
        <dbReference type="ARBA" id="ARBA00022729"/>
    </source>
</evidence>
<keyword evidence="6" id="KW-1015">Disulfide bond</keyword>
<keyword evidence="5" id="KW-0732">Signal</keyword>
<keyword evidence="4 7" id="KW-0964">Secreted</keyword>
<evidence type="ECO:0000256" key="1">
    <source>
        <dbReference type="ARBA" id="ARBA00004613"/>
    </source>
</evidence>
<evidence type="ECO:0000256" key="6">
    <source>
        <dbReference type="ARBA" id="ARBA00023157"/>
    </source>
</evidence>
<proteinExistence type="inferred from homology"/>
<dbReference type="GO" id="GO:0010052">
    <property type="term" value="P:guard cell differentiation"/>
    <property type="evidence" value="ECO:0007669"/>
    <property type="project" value="UniProtKB-UniRule"/>
</dbReference>
<comment type="function">
    <text evidence="7">Controls stomatal patterning.</text>
</comment>
<keyword evidence="3 7" id="KW-0217">Developmental protein</keyword>
<evidence type="ECO:0000256" key="3">
    <source>
        <dbReference type="ARBA" id="ARBA00022473"/>
    </source>
</evidence>
<evidence type="ECO:0000256" key="8">
    <source>
        <dbReference type="SAM" id="Phobius"/>
    </source>
</evidence>
<keyword evidence="8" id="KW-0472">Membrane</keyword>
<dbReference type="InterPro" id="IPR039455">
    <property type="entry name" value="EPFL"/>
</dbReference>
<organism evidence="9 10">
    <name type="scientific">Perilla frutescens var. hirtella</name>
    <name type="common">Perilla citriodora</name>
    <name type="synonym">Perilla setoyensis</name>
    <dbReference type="NCBI Taxonomy" id="608512"/>
    <lineage>
        <taxon>Eukaryota</taxon>
        <taxon>Viridiplantae</taxon>
        <taxon>Streptophyta</taxon>
        <taxon>Embryophyta</taxon>
        <taxon>Tracheophyta</taxon>
        <taxon>Spermatophyta</taxon>
        <taxon>Magnoliopsida</taxon>
        <taxon>eudicotyledons</taxon>
        <taxon>Gunneridae</taxon>
        <taxon>Pentapetalae</taxon>
        <taxon>asterids</taxon>
        <taxon>lamiids</taxon>
        <taxon>Lamiales</taxon>
        <taxon>Lamiaceae</taxon>
        <taxon>Nepetoideae</taxon>
        <taxon>Elsholtzieae</taxon>
        <taxon>Perilla</taxon>
    </lineage>
</organism>
<comment type="caution">
    <text evidence="9">The sequence shown here is derived from an EMBL/GenBank/DDBJ whole genome shotgun (WGS) entry which is preliminary data.</text>
</comment>
<feature type="transmembrane region" description="Helical" evidence="8">
    <location>
        <begin position="12"/>
        <end position="33"/>
    </location>
</feature>
<dbReference type="EMBL" id="SDAM02000019">
    <property type="protein sequence ID" value="KAH6836890.1"/>
    <property type="molecule type" value="Genomic_DNA"/>
</dbReference>
<reference evidence="9 10" key="1">
    <citation type="journal article" date="2021" name="Nat. Commun.">
        <title>Incipient diploidization of the medicinal plant Perilla within 10,000 years.</title>
        <authorList>
            <person name="Zhang Y."/>
            <person name="Shen Q."/>
            <person name="Leng L."/>
            <person name="Zhang D."/>
            <person name="Chen S."/>
            <person name="Shi Y."/>
            <person name="Ning Z."/>
            <person name="Chen S."/>
        </authorList>
    </citation>
    <scope>NUCLEOTIDE SEQUENCE [LARGE SCALE GENOMIC DNA]</scope>
    <source>
        <strain evidence="10">cv. PC099</strain>
    </source>
</reference>
<evidence type="ECO:0000256" key="7">
    <source>
        <dbReference type="RuleBase" id="RU367102"/>
    </source>
</evidence>
<dbReference type="PANTHER" id="PTHR33109">
    <property type="entry name" value="EPIDERMAL PATTERNING FACTOR-LIKE PROTEIN 4"/>
    <property type="match status" value="1"/>
</dbReference>
<comment type="subcellular location">
    <subcellularLocation>
        <location evidence="1 7">Secreted</location>
    </subcellularLocation>
</comment>
<comment type="similarity">
    <text evidence="2 7">Belongs to the plant cysteine rich small secretory peptide family. Epidermal patterning factor subfamily.</text>
</comment>
<sequence length="137" mass="15375">MESSVNIIGRRFKEFCLAMILFFIFICFCATYISSHNQHILSESMRLWTIEDGNISFKELKINNNAIMIVNGMKLNITGTRRLLGGLGSSPPRCMSKCGGCTPCKPVHVAVQPGTPVTTEYYPEAWRCKCGNNLYMP</sequence>
<dbReference type="AlphaFoldDB" id="A0AAD4PF81"/>
<name>A0AAD4PF81_PERFH</name>
<dbReference type="Proteomes" id="UP001190926">
    <property type="component" value="Unassembled WGS sequence"/>
</dbReference>
<dbReference type="PANTHER" id="PTHR33109:SF4">
    <property type="entry name" value="EPIDERMAL PATTERNING FACTOR-LIKE PROTEIN 6"/>
    <property type="match status" value="1"/>
</dbReference>
<dbReference type="GO" id="GO:0005576">
    <property type="term" value="C:extracellular region"/>
    <property type="evidence" value="ECO:0007669"/>
    <property type="project" value="UniProtKB-SubCell"/>
</dbReference>
<keyword evidence="8" id="KW-0812">Transmembrane</keyword>
<evidence type="ECO:0000256" key="4">
    <source>
        <dbReference type="ARBA" id="ARBA00022525"/>
    </source>
</evidence>